<dbReference type="InterPro" id="IPR010982">
    <property type="entry name" value="Lambda_DNA-bd_dom_sf"/>
</dbReference>
<dbReference type="Proteomes" id="UP000654345">
    <property type="component" value="Unassembled WGS sequence"/>
</dbReference>
<dbReference type="Gene3D" id="3.40.50.2300">
    <property type="match status" value="1"/>
</dbReference>
<evidence type="ECO:0000256" key="3">
    <source>
        <dbReference type="ARBA" id="ARBA00023163"/>
    </source>
</evidence>
<evidence type="ECO:0000313" key="6">
    <source>
        <dbReference type="Proteomes" id="UP000654345"/>
    </source>
</evidence>
<dbReference type="SUPFAM" id="SSF53822">
    <property type="entry name" value="Periplasmic binding protein-like I"/>
    <property type="match status" value="1"/>
</dbReference>
<dbReference type="CDD" id="cd06267">
    <property type="entry name" value="PBP1_LacI_sugar_binding-like"/>
    <property type="match status" value="1"/>
</dbReference>
<organism evidence="5 6">
    <name type="scientific">Ktedonobacter robiniae</name>
    <dbReference type="NCBI Taxonomy" id="2778365"/>
    <lineage>
        <taxon>Bacteria</taxon>
        <taxon>Bacillati</taxon>
        <taxon>Chloroflexota</taxon>
        <taxon>Ktedonobacteria</taxon>
        <taxon>Ktedonobacterales</taxon>
        <taxon>Ktedonobacteraceae</taxon>
        <taxon>Ktedonobacter</taxon>
    </lineage>
</organism>
<dbReference type="SMART" id="SM00354">
    <property type="entry name" value="HTH_LACI"/>
    <property type="match status" value="1"/>
</dbReference>
<keyword evidence="6" id="KW-1185">Reference proteome</keyword>
<dbReference type="PROSITE" id="PS50932">
    <property type="entry name" value="HTH_LACI_2"/>
    <property type="match status" value="1"/>
</dbReference>
<dbReference type="Gene3D" id="1.10.260.40">
    <property type="entry name" value="lambda repressor-like DNA-binding domains"/>
    <property type="match status" value="1"/>
</dbReference>
<dbReference type="InterPro" id="IPR000843">
    <property type="entry name" value="HTH_LacI"/>
</dbReference>
<dbReference type="PANTHER" id="PTHR30146">
    <property type="entry name" value="LACI-RELATED TRANSCRIPTIONAL REPRESSOR"/>
    <property type="match status" value="1"/>
</dbReference>
<sequence>MRGEQRRTKSVDVAREAGVSQATVSYVLNNDPRQRIPEETRVRVMEAARKLGYQPYAPARSLRSGKSKIVLVVWPMSVIEAAISQMIEELAAAVAKVGFSLVWQVGFSSEQEHLSANLAPAVVVGMVDENDAAAVASLQRFHAPIITLGNRDWINAGTRAQVAYLLKLGPRPIVYAATEKPQLQHLSRTRQEAVQQMCREHGLPEPRIVTISQTREKARQALADLLAVQSPPFAVCAYNDDVAFATLAALSDLNIAVPETVSVIGHDNTMIAELSIPPLTTIGLENPNLTEHLIASVVSVCQGGPVLETGTLQAKVVVRASA</sequence>
<dbReference type="RefSeq" id="WP_201368939.1">
    <property type="nucleotide sequence ID" value="NZ_BNJG01000001.1"/>
</dbReference>
<dbReference type="Pfam" id="PF13377">
    <property type="entry name" value="Peripla_BP_3"/>
    <property type="match status" value="1"/>
</dbReference>
<keyword evidence="3" id="KW-0804">Transcription</keyword>
<evidence type="ECO:0000256" key="1">
    <source>
        <dbReference type="ARBA" id="ARBA00023015"/>
    </source>
</evidence>
<evidence type="ECO:0000313" key="5">
    <source>
        <dbReference type="EMBL" id="GHO51984.1"/>
    </source>
</evidence>
<reference evidence="5 6" key="1">
    <citation type="journal article" date="2021" name="Int. J. Syst. Evol. Microbiol.">
        <title>Reticulibacter mediterranei gen. nov., sp. nov., within the new family Reticulibacteraceae fam. nov., and Ktedonospora formicarum gen. nov., sp. nov., Ktedonobacter robiniae sp. nov., Dictyobacter formicarum sp. nov. and Dictyobacter arantiisoli sp. nov., belonging to the class Ktedonobacteria.</title>
        <authorList>
            <person name="Yabe S."/>
            <person name="Zheng Y."/>
            <person name="Wang C.M."/>
            <person name="Sakai Y."/>
            <person name="Abe K."/>
            <person name="Yokota A."/>
            <person name="Donadio S."/>
            <person name="Cavaletti L."/>
            <person name="Monciardini P."/>
        </authorList>
    </citation>
    <scope>NUCLEOTIDE SEQUENCE [LARGE SCALE GENOMIC DNA]</scope>
    <source>
        <strain evidence="5 6">SOSP1-30</strain>
    </source>
</reference>
<proteinExistence type="predicted"/>
<evidence type="ECO:0000259" key="4">
    <source>
        <dbReference type="PROSITE" id="PS50932"/>
    </source>
</evidence>
<gene>
    <name evidence="5" type="ORF">KSB_04590</name>
</gene>
<dbReference type="PANTHER" id="PTHR30146:SF153">
    <property type="entry name" value="LACTOSE OPERON REPRESSOR"/>
    <property type="match status" value="1"/>
</dbReference>
<comment type="caution">
    <text evidence="5">The sequence shown here is derived from an EMBL/GenBank/DDBJ whole genome shotgun (WGS) entry which is preliminary data.</text>
</comment>
<name>A0ABQ3UH06_9CHLR</name>
<dbReference type="SUPFAM" id="SSF47413">
    <property type="entry name" value="lambda repressor-like DNA-binding domains"/>
    <property type="match status" value="1"/>
</dbReference>
<dbReference type="CDD" id="cd01392">
    <property type="entry name" value="HTH_LacI"/>
    <property type="match status" value="1"/>
</dbReference>
<evidence type="ECO:0000256" key="2">
    <source>
        <dbReference type="ARBA" id="ARBA00023125"/>
    </source>
</evidence>
<feature type="domain" description="HTH lacI-type" evidence="4">
    <location>
        <begin position="8"/>
        <end position="64"/>
    </location>
</feature>
<dbReference type="Pfam" id="PF00356">
    <property type="entry name" value="LacI"/>
    <property type="match status" value="1"/>
</dbReference>
<dbReference type="EMBL" id="BNJG01000001">
    <property type="protein sequence ID" value="GHO51984.1"/>
    <property type="molecule type" value="Genomic_DNA"/>
</dbReference>
<dbReference type="InterPro" id="IPR046335">
    <property type="entry name" value="LacI/GalR-like_sensor"/>
</dbReference>
<keyword evidence="1" id="KW-0805">Transcription regulation</keyword>
<protein>
    <submittedName>
        <fullName evidence="5">LacI family transcriptional regulator</fullName>
    </submittedName>
</protein>
<dbReference type="InterPro" id="IPR028082">
    <property type="entry name" value="Peripla_BP_I"/>
</dbReference>
<accession>A0ABQ3UH06</accession>
<keyword evidence="2" id="KW-0238">DNA-binding</keyword>